<dbReference type="SMART" id="SM00717">
    <property type="entry name" value="SANT"/>
    <property type="match status" value="1"/>
</dbReference>
<feature type="domain" description="Myb-like" evidence="7">
    <location>
        <begin position="604"/>
        <end position="665"/>
    </location>
</feature>
<evidence type="ECO:0000256" key="3">
    <source>
        <dbReference type="ARBA" id="ARBA00022771"/>
    </source>
</evidence>
<dbReference type="Proteomes" id="UP000813463">
    <property type="component" value="Chromosome 3"/>
</dbReference>
<keyword evidence="3" id="KW-0863">Zinc-finger</keyword>
<dbReference type="Pfam" id="PF00249">
    <property type="entry name" value="Myb_DNA-binding"/>
    <property type="match status" value="1"/>
</dbReference>
<dbReference type="InterPro" id="IPR013083">
    <property type="entry name" value="Znf_RING/FYVE/PHD"/>
</dbReference>
<evidence type="ECO:0000256" key="2">
    <source>
        <dbReference type="ARBA" id="ARBA00022723"/>
    </source>
</evidence>
<dbReference type="SUPFAM" id="SSF46689">
    <property type="entry name" value="Homeodomain-like"/>
    <property type="match status" value="1"/>
</dbReference>
<evidence type="ECO:0008006" key="11">
    <source>
        <dbReference type="Google" id="ProtNLM"/>
    </source>
</evidence>
<sequence>MEEEVSDSTLPWSWVIEALAKSRLVDASLLYELVSKAPPLLEDSGRKAREAAALRCLEGLCGSPNASGDYHLVPEWSKIWFDPAESCEAVLQRIWSETSGSKGALDELKCVIQSFVKHKKASSPRSTLGVLKDMLVNDTHPLFASLKEVSGVSVGDQCVLNIPFDGGDPTSPPLRSDEDDHGDKTMLAEENGCSPRSGIEDQLGQAYFTNGNSPTFRGGISSCHTDNHVEKVEDASHDVDNQCLPRKKLKLDKEYGMQSKHHHSVPVGSNLMCNSAEDGQYHEVIKEYGIHDREAYGKDVDEQSRTYVENQDHQQISPNNDDHCREEIDLSKKNAFLSSQLVCTRDSHGMTETELNRCAKCNKGGQLLSCSASSCPLMFHKSCLGCSFSFDDQGNFCCPFCAYSYAASEYVRAKEKVSVARKELSLFIGGRTGDQPEYDGDTSSGDDVNQAKQNNIDNTAEVKKGANVVSEVAKPHQRSLKGKQLNISHSSAYLNNGFVMATHQQLSLKDRQGAEIIIELSRDPSLIWKQGQDDHDCDGGKFSGDNNELKNRGENTRCKITELSENASSDSISDSDGSPQDKRNHVTSSLPFPRPIRAIPGTPPGRRNKVRWTAEEEAMLKKGVEMYDIGNGRAIPWKNILEYGRPVFRKGRTAVDLKDKWRNLARDTNPKVQ</sequence>
<comment type="subcellular location">
    <subcellularLocation>
        <location evidence="1">Nucleus</location>
    </subcellularLocation>
</comment>
<feature type="compositionally biased region" description="Low complexity" evidence="6">
    <location>
        <begin position="564"/>
        <end position="578"/>
    </location>
</feature>
<accession>A0A9R0IDZ5</accession>
<evidence type="ECO:0000313" key="10">
    <source>
        <dbReference type="RefSeq" id="XP_021847278.1"/>
    </source>
</evidence>
<dbReference type="SMART" id="SM00249">
    <property type="entry name" value="PHD"/>
    <property type="match status" value="1"/>
</dbReference>
<feature type="domain" description="HTH myb-type" evidence="8">
    <location>
        <begin position="606"/>
        <end position="669"/>
    </location>
</feature>
<evidence type="ECO:0000256" key="1">
    <source>
        <dbReference type="ARBA" id="ARBA00004123"/>
    </source>
</evidence>
<feature type="region of interest" description="Disordered" evidence="6">
    <location>
        <begin position="530"/>
        <end position="608"/>
    </location>
</feature>
<dbReference type="InterPro" id="IPR017930">
    <property type="entry name" value="Myb_dom"/>
</dbReference>
<dbReference type="PANTHER" id="PTHR47863:SF4">
    <property type="entry name" value="RING_FYVE_PHD ZINC FINGER SUPERFAMILY PROTEIN"/>
    <property type="match status" value="1"/>
</dbReference>
<dbReference type="OrthoDB" id="608866at2759"/>
<organism evidence="9 10">
    <name type="scientific">Spinacia oleracea</name>
    <name type="common">Spinach</name>
    <dbReference type="NCBI Taxonomy" id="3562"/>
    <lineage>
        <taxon>Eukaryota</taxon>
        <taxon>Viridiplantae</taxon>
        <taxon>Streptophyta</taxon>
        <taxon>Embryophyta</taxon>
        <taxon>Tracheophyta</taxon>
        <taxon>Spermatophyta</taxon>
        <taxon>Magnoliopsida</taxon>
        <taxon>eudicotyledons</taxon>
        <taxon>Gunneridae</taxon>
        <taxon>Pentapetalae</taxon>
        <taxon>Caryophyllales</taxon>
        <taxon>Chenopodiaceae</taxon>
        <taxon>Chenopodioideae</taxon>
        <taxon>Anserineae</taxon>
        <taxon>Spinacia</taxon>
    </lineage>
</organism>
<dbReference type="GO" id="GO:0008270">
    <property type="term" value="F:zinc ion binding"/>
    <property type="evidence" value="ECO:0007669"/>
    <property type="project" value="UniProtKB-KW"/>
</dbReference>
<dbReference type="InterPro" id="IPR011011">
    <property type="entry name" value="Znf_FYVE_PHD"/>
</dbReference>
<dbReference type="RefSeq" id="XP_021847278.1">
    <property type="nucleotide sequence ID" value="XM_021991586.2"/>
</dbReference>
<proteinExistence type="predicted"/>
<evidence type="ECO:0000259" key="7">
    <source>
        <dbReference type="PROSITE" id="PS50090"/>
    </source>
</evidence>
<feature type="region of interest" description="Disordered" evidence="6">
    <location>
        <begin position="165"/>
        <end position="184"/>
    </location>
</feature>
<keyword evidence="4" id="KW-0862">Zinc</keyword>
<keyword evidence="5" id="KW-0539">Nucleus</keyword>
<dbReference type="SUPFAM" id="SSF57903">
    <property type="entry name" value="FYVE/PHD zinc finger"/>
    <property type="match status" value="1"/>
</dbReference>
<evidence type="ECO:0000256" key="4">
    <source>
        <dbReference type="ARBA" id="ARBA00022833"/>
    </source>
</evidence>
<evidence type="ECO:0000256" key="5">
    <source>
        <dbReference type="ARBA" id="ARBA00023242"/>
    </source>
</evidence>
<dbReference type="InterPro" id="IPR009057">
    <property type="entry name" value="Homeodomain-like_sf"/>
</dbReference>
<dbReference type="InterPro" id="IPR001005">
    <property type="entry name" value="SANT/Myb"/>
</dbReference>
<dbReference type="PROSITE" id="PS50090">
    <property type="entry name" value="MYB_LIKE"/>
    <property type="match status" value="1"/>
</dbReference>
<keyword evidence="2" id="KW-0479">Metal-binding</keyword>
<dbReference type="GeneID" id="110787001"/>
<dbReference type="Gene3D" id="1.10.246.220">
    <property type="match status" value="1"/>
</dbReference>
<keyword evidence="9" id="KW-1185">Reference proteome</keyword>
<evidence type="ECO:0000256" key="6">
    <source>
        <dbReference type="SAM" id="MobiDB-lite"/>
    </source>
</evidence>
<dbReference type="AlphaFoldDB" id="A0A9R0IDZ5"/>
<evidence type="ECO:0000313" key="9">
    <source>
        <dbReference type="Proteomes" id="UP000813463"/>
    </source>
</evidence>
<dbReference type="InterPro" id="IPR019786">
    <property type="entry name" value="Zinc_finger_PHD-type_CS"/>
</dbReference>
<feature type="compositionally biased region" description="Basic and acidic residues" evidence="6">
    <location>
        <begin position="175"/>
        <end position="184"/>
    </location>
</feature>
<dbReference type="InterPro" id="IPR001965">
    <property type="entry name" value="Znf_PHD"/>
</dbReference>
<reference evidence="9" key="1">
    <citation type="journal article" date="2021" name="Nat. Commun.">
        <title>Genomic analyses provide insights into spinach domestication and the genetic basis of agronomic traits.</title>
        <authorList>
            <person name="Cai X."/>
            <person name="Sun X."/>
            <person name="Xu C."/>
            <person name="Sun H."/>
            <person name="Wang X."/>
            <person name="Ge C."/>
            <person name="Zhang Z."/>
            <person name="Wang Q."/>
            <person name="Fei Z."/>
            <person name="Jiao C."/>
            <person name="Wang Q."/>
        </authorList>
    </citation>
    <scope>NUCLEOTIDE SEQUENCE [LARGE SCALE GENOMIC DNA]</scope>
    <source>
        <strain evidence="9">cv. Varoflay</strain>
    </source>
</reference>
<name>A0A9R0IDZ5_SPIOL</name>
<dbReference type="Gene3D" id="3.30.40.10">
    <property type="entry name" value="Zinc/RING finger domain, C3HC4 (zinc finger)"/>
    <property type="match status" value="1"/>
</dbReference>
<dbReference type="GO" id="GO:0005634">
    <property type="term" value="C:nucleus"/>
    <property type="evidence" value="ECO:0007669"/>
    <property type="project" value="UniProtKB-SubCell"/>
</dbReference>
<gene>
    <name evidence="10" type="primary">LOC110787001</name>
</gene>
<dbReference type="PANTHER" id="PTHR47863">
    <property type="entry name" value="RING/FYVE/PHD ZINC FINGER SUPERFAMILY PROTEIN"/>
    <property type="match status" value="1"/>
</dbReference>
<dbReference type="PROSITE" id="PS51294">
    <property type="entry name" value="HTH_MYB"/>
    <property type="match status" value="1"/>
</dbReference>
<reference evidence="10" key="2">
    <citation type="submission" date="2025-08" db="UniProtKB">
        <authorList>
            <consortium name="RefSeq"/>
        </authorList>
    </citation>
    <scope>IDENTIFICATION</scope>
    <source>
        <tissue evidence="10">Leaf</tissue>
    </source>
</reference>
<dbReference type="PROSITE" id="PS01359">
    <property type="entry name" value="ZF_PHD_1"/>
    <property type="match status" value="1"/>
</dbReference>
<evidence type="ECO:0000259" key="8">
    <source>
        <dbReference type="PROSITE" id="PS51294"/>
    </source>
</evidence>
<feature type="compositionally biased region" description="Basic and acidic residues" evidence="6">
    <location>
        <begin position="547"/>
        <end position="562"/>
    </location>
</feature>
<protein>
    <recommendedName>
        <fullName evidence="11">Myb-like domain-containing protein</fullName>
    </recommendedName>
</protein>
<dbReference type="CDD" id="cd11660">
    <property type="entry name" value="SANT_TRF"/>
    <property type="match status" value="1"/>
</dbReference>
<dbReference type="KEGG" id="soe:110787001"/>